<dbReference type="CDD" id="cd01959">
    <property type="entry name" value="nsLTP2"/>
    <property type="match status" value="1"/>
</dbReference>
<dbReference type="EnsemblPlants" id="KQK17465">
    <property type="protein sequence ID" value="KQK17465"/>
    <property type="gene ID" value="BRADI_1g34600v3"/>
</dbReference>
<evidence type="ECO:0000256" key="2">
    <source>
        <dbReference type="ARBA" id="ARBA00023121"/>
    </source>
</evidence>
<keyword evidence="6" id="KW-1185">Reference proteome</keyword>
<evidence type="ECO:0000313" key="4">
    <source>
        <dbReference type="EMBL" id="KQK17465.2"/>
    </source>
</evidence>
<reference evidence="4" key="2">
    <citation type="submission" date="2017-06" db="EMBL/GenBank/DDBJ databases">
        <title>WGS assembly of Brachypodium distachyon.</title>
        <authorList>
            <consortium name="The International Brachypodium Initiative"/>
            <person name="Lucas S."/>
            <person name="Harmon-Smith M."/>
            <person name="Lail K."/>
            <person name="Tice H."/>
            <person name="Grimwood J."/>
            <person name="Bruce D."/>
            <person name="Barry K."/>
            <person name="Shu S."/>
            <person name="Lindquist E."/>
            <person name="Wang M."/>
            <person name="Pitluck S."/>
            <person name="Vogel J.P."/>
            <person name="Garvin D.F."/>
            <person name="Mockler T.C."/>
            <person name="Schmutz J."/>
            <person name="Rokhsar D."/>
            <person name="Bevan M.W."/>
        </authorList>
    </citation>
    <scope>NUCLEOTIDE SEQUENCE</scope>
    <source>
        <strain evidence="4">Bd21</strain>
    </source>
</reference>
<keyword evidence="1" id="KW-0813">Transport</keyword>
<dbReference type="GO" id="GO:0006869">
    <property type="term" value="P:lipid transport"/>
    <property type="evidence" value="ECO:0007669"/>
    <property type="project" value="InterPro"/>
</dbReference>
<feature type="signal peptide" evidence="3">
    <location>
        <begin position="1"/>
        <end position="24"/>
    </location>
</feature>
<organism evidence="4">
    <name type="scientific">Brachypodium distachyon</name>
    <name type="common">Purple false brome</name>
    <name type="synonym">Trachynia distachya</name>
    <dbReference type="NCBI Taxonomy" id="15368"/>
    <lineage>
        <taxon>Eukaryota</taxon>
        <taxon>Viridiplantae</taxon>
        <taxon>Streptophyta</taxon>
        <taxon>Embryophyta</taxon>
        <taxon>Tracheophyta</taxon>
        <taxon>Spermatophyta</taxon>
        <taxon>Magnoliopsida</taxon>
        <taxon>Liliopsida</taxon>
        <taxon>Poales</taxon>
        <taxon>Poaceae</taxon>
        <taxon>BOP clade</taxon>
        <taxon>Pooideae</taxon>
        <taxon>Stipodae</taxon>
        <taxon>Brachypodieae</taxon>
        <taxon>Brachypodium</taxon>
    </lineage>
</organism>
<dbReference type="InterPro" id="IPR033872">
    <property type="entry name" value="nsLTP2"/>
</dbReference>
<dbReference type="STRING" id="15368.A0A0Q3L2M9"/>
<reference evidence="5" key="3">
    <citation type="submission" date="2018-08" db="UniProtKB">
        <authorList>
            <consortium name="EnsemblPlants"/>
        </authorList>
    </citation>
    <scope>IDENTIFICATION</scope>
    <source>
        <strain evidence="5">cv. Bd21</strain>
    </source>
</reference>
<keyword evidence="2" id="KW-0446">Lipid-binding</keyword>
<reference evidence="4 5" key="1">
    <citation type="journal article" date="2010" name="Nature">
        <title>Genome sequencing and analysis of the model grass Brachypodium distachyon.</title>
        <authorList>
            <consortium name="International Brachypodium Initiative"/>
        </authorList>
    </citation>
    <scope>NUCLEOTIDE SEQUENCE [LARGE SCALE GENOMIC DNA]</scope>
    <source>
        <strain evidence="4 5">Bd21</strain>
    </source>
</reference>
<dbReference type="Gramene" id="KQK17465">
    <property type="protein sequence ID" value="KQK17465"/>
    <property type="gene ID" value="BRADI_1g34600v3"/>
</dbReference>
<dbReference type="Proteomes" id="UP000008810">
    <property type="component" value="Chromosome 1"/>
</dbReference>
<dbReference type="Gene3D" id="1.10.110.10">
    <property type="entry name" value="Plant lipid-transfer and hydrophobic proteins"/>
    <property type="match status" value="1"/>
</dbReference>
<dbReference type="PANTHER" id="PTHR33214">
    <property type="entry name" value="BIFUNCTIONAL INHIBITOR/LIPID-TRANSFER PROTEIN/SEED STORAGE 2S ALBUMIN SUPERFAMILY PROTEIN"/>
    <property type="match status" value="1"/>
</dbReference>
<dbReference type="InterPro" id="IPR036312">
    <property type="entry name" value="Bifun_inhib/LTP/seed_sf"/>
</dbReference>
<evidence type="ECO:0000313" key="6">
    <source>
        <dbReference type="Proteomes" id="UP000008810"/>
    </source>
</evidence>
<accession>A0A0Q3L2M9</accession>
<keyword evidence="3" id="KW-0732">Signal</keyword>
<name>A0A0Q3L2M9_BRADI</name>
<dbReference type="GO" id="GO:0008289">
    <property type="term" value="F:lipid binding"/>
    <property type="evidence" value="ECO:0007669"/>
    <property type="project" value="UniProtKB-KW"/>
</dbReference>
<dbReference type="FunCoup" id="A0A0Q3L2M9">
    <property type="interactions" value="35"/>
</dbReference>
<evidence type="ECO:0000256" key="1">
    <source>
        <dbReference type="ARBA" id="ARBA00022448"/>
    </source>
</evidence>
<dbReference type="SUPFAM" id="SSF47699">
    <property type="entry name" value="Bifunctional inhibitor/lipid-transfer protein/seed storage 2S albumin"/>
    <property type="match status" value="1"/>
</dbReference>
<dbReference type="AlphaFoldDB" id="A0A0Q3L2M9"/>
<evidence type="ECO:0000256" key="3">
    <source>
        <dbReference type="SAM" id="SignalP"/>
    </source>
</evidence>
<dbReference type="InParanoid" id="A0A0Q3L2M9"/>
<evidence type="ECO:0000313" key="5">
    <source>
        <dbReference type="EnsemblPlants" id="KQK17465"/>
    </source>
</evidence>
<protein>
    <submittedName>
        <fullName evidence="4 5">Uncharacterized protein</fullName>
    </submittedName>
</protein>
<proteinExistence type="predicted"/>
<dbReference type="EMBL" id="CM000880">
    <property type="protein sequence ID" value="KQK17465.2"/>
    <property type="molecule type" value="Genomic_DNA"/>
</dbReference>
<dbReference type="ExpressionAtlas" id="A0A0Q3L2M9">
    <property type="expression patterns" value="differential"/>
</dbReference>
<feature type="chain" id="PRO_5035999756" evidence="3">
    <location>
        <begin position="25"/>
        <end position="94"/>
    </location>
</feature>
<gene>
    <name evidence="4" type="ORF">BRADI_1g34600v3</name>
</gene>
<sequence>MGSSKAVVCALAFVLLLAAETAAGASCDATALSPCVGAIMLGGAVTPGCCARLKAQQGCLCQYARNPSYAGYVGSPRAQGVVQACGLPKPKENI</sequence>
<dbReference type="PANTHER" id="PTHR33214:SF43">
    <property type="entry name" value="OS06G0705400 PROTEIN"/>
    <property type="match status" value="1"/>
</dbReference>
<dbReference type="OrthoDB" id="665742at2759"/>